<dbReference type="GeneID" id="115891418"/>
<dbReference type="Proteomes" id="UP000504635">
    <property type="component" value="Unplaced"/>
</dbReference>
<dbReference type="KEGG" id="soy:115891418"/>
<keyword evidence="1" id="KW-1185">Reference proteome</keyword>
<sequence length="523" mass="59708">MLKTGNYGYQITKNPSVRLTHLFYVDDLKLYATNRDQLHSLLELVSCFSEDIKMKFGISKCAYVNVIKGKIIESEGIDLRRGQHIAGLELGAKYKYLGVQQSAIIDHTEMKKAVESSFLQRVTKILKTELYSGAKVTAINSWAIPTISHTFGILKWRKTNLESIDRKVRVLLTKFRSHHPQDSTAKLYLPRANGGRGLQNLVVQHHQPTTNLRDYFLRTDQPLHRALIQVDDGYSQLKLADKNPPPIPVTISQFEEEWKAKPLHGRYAANLNGGEVDKKLSTSYLSDGQLMFETEGFINAIQGQVIPTRNRRKFILKEDLPSDKCRLCQTTTESIQHLTAGCTYLAPRDYLNRHNQVAGVIHQELCVQMGLLTAKVPYYKYQPQTVLENESWKILWDLAITTDRTVSHNRPDILVFDKKQRKAQVIDIQIPADENVGKSRMEKVLKYQELADEIKRMYQLEKVEIYPIIISCNGLVDKYLPRNLKAISIRNPKQIVAISQKAVILATCRTVRRILATDGRVGL</sequence>
<protein>
    <submittedName>
        <fullName evidence="2">Uncharacterized protein LOC115891418</fullName>
    </submittedName>
</protein>
<evidence type="ECO:0000313" key="2">
    <source>
        <dbReference type="RefSeq" id="XP_030767721.1"/>
    </source>
</evidence>
<gene>
    <name evidence="2" type="primary">LOC115891418</name>
</gene>
<reference evidence="2" key="1">
    <citation type="submission" date="2025-08" db="UniProtKB">
        <authorList>
            <consortium name="RefSeq"/>
        </authorList>
    </citation>
    <scope>IDENTIFICATION</scope>
    <source>
        <tissue evidence="2">Gonads</tissue>
    </source>
</reference>
<dbReference type="OrthoDB" id="5962029at2759"/>
<dbReference type="PANTHER" id="PTHR35450:SF2">
    <property type="entry name" value="REVERSE TRANSCRIPTASE DOMAIN-CONTAINING PROTEIN"/>
    <property type="match status" value="1"/>
</dbReference>
<dbReference type="InParanoid" id="A0A6J2YWZ8"/>
<organism evidence="1 2">
    <name type="scientific">Sitophilus oryzae</name>
    <name type="common">Rice weevil</name>
    <name type="synonym">Curculio oryzae</name>
    <dbReference type="NCBI Taxonomy" id="7048"/>
    <lineage>
        <taxon>Eukaryota</taxon>
        <taxon>Metazoa</taxon>
        <taxon>Ecdysozoa</taxon>
        <taxon>Arthropoda</taxon>
        <taxon>Hexapoda</taxon>
        <taxon>Insecta</taxon>
        <taxon>Pterygota</taxon>
        <taxon>Neoptera</taxon>
        <taxon>Endopterygota</taxon>
        <taxon>Coleoptera</taxon>
        <taxon>Polyphaga</taxon>
        <taxon>Cucujiformia</taxon>
        <taxon>Curculionidae</taxon>
        <taxon>Dryophthorinae</taxon>
        <taxon>Sitophilus</taxon>
    </lineage>
</organism>
<name>A0A6J2YWZ8_SITOR</name>
<evidence type="ECO:0000313" key="1">
    <source>
        <dbReference type="Proteomes" id="UP000504635"/>
    </source>
</evidence>
<dbReference type="RefSeq" id="XP_030767721.1">
    <property type="nucleotide sequence ID" value="XM_030911861.1"/>
</dbReference>
<accession>A0A6J2YWZ8</accession>
<proteinExistence type="predicted"/>
<dbReference type="PANTHER" id="PTHR35450">
    <property type="entry name" value="REVERSE TRANSCRIPTASE DOMAIN-CONTAINING PROTEIN"/>
    <property type="match status" value="1"/>
</dbReference>
<dbReference type="AlphaFoldDB" id="A0A6J2YWZ8"/>